<dbReference type="CDD" id="cd08970">
    <property type="entry name" value="AcNei1_N"/>
    <property type="match status" value="1"/>
</dbReference>
<dbReference type="Gene3D" id="3.20.190.10">
    <property type="entry name" value="MutM-like, N-terminal"/>
    <property type="match status" value="1"/>
</dbReference>
<proteinExistence type="inferred from homology"/>
<name>A0A5C4U1J0_9CORY</name>
<dbReference type="Gene3D" id="1.10.8.50">
    <property type="match status" value="1"/>
</dbReference>
<evidence type="ECO:0000256" key="6">
    <source>
        <dbReference type="ARBA" id="ARBA00022771"/>
    </source>
</evidence>
<dbReference type="InterPro" id="IPR012319">
    <property type="entry name" value="FPG_cat"/>
</dbReference>
<dbReference type="PROSITE" id="PS01242">
    <property type="entry name" value="ZF_FPG_1"/>
    <property type="match status" value="1"/>
</dbReference>
<dbReference type="GO" id="GO:0003684">
    <property type="term" value="F:damaged DNA binding"/>
    <property type="evidence" value="ECO:0007669"/>
    <property type="project" value="InterPro"/>
</dbReference>
<dbReference type="FunFam" id="1.10.8.50:FF:000003">
    <property type="entry name" value="Formamidopyrimidine-DNA glycosylase"/>
    <property type="match status" value="1"/>
</dbReference>
<evidence type="ECO:0000256" key="7">
    <source>
        <dbReference type="ARBA" id="ARBA00022801"/>
    </source>
</evidence>
<evidence type="ECO:0000313" key="18">
    <source>
        <dbReference type="EMBL" id="TNL95348.1"/>
    </source>
</evidence>
<reference evidence="18 19" key="1">
    <citation type="submission" date="2019-06" db="EMBL/GenBank/DDBJ databases">
        <authorList>
            <person name="Li J."/>
        </authorList>
    </citation>
    <scope>NUCLEOTIDE SEQUENCE [LARGE SCALE GENOMIC DNA]</scope>
    <source>
        <strain evidence="18 19">LMG 28165</strain>
    </source>
</reference>
<evidence type="ECO:0000313" key="19">
    <source>
        <dbReference type="Proteomes" id="UP000312032"/>
    </source>
</evidence>
<sequence>MPEGHVIHRLARDFNDRFSGDPVQVSSPQGRFSAEARHLSGHQLLRAEARGKHLFLFFDEKIGPENIVYIHLGLIGSLRFEPIEDVWGQIRLRIIDAAETQAANLRGPQFCRLIDAAEFRSITARLGEDPLLLDAPPIQLFEKLTRSRRRVAALLMDQKLFAGVGNVYRAEVLFRQGIDPQTPGNQLSQEQFRAIWEDLVYLMHIGVERGRIDTVRDEHLDQALQVERHGQQHGGDVYVYRRAGEACFVCGEQVRTTVLEARNLFWCPACQG</sequence>
<dbReference type="InterPro" id="IPR010979">
    <property type="entry name" value="Ribosomal_uS13-like_H2TH"/>
</dbReference>
<keyword evidence="6 15" id="KW-0863">Zinc-finger</keyword>
<dbReference type="InterPro" id="IPR015886">
    <property type="entry name" value="H2TH_FPG"/>
</dbReference>
<evidence type="ECO:0000256" key="5">
    <source>
        <dbReference type="ARBA" id="ARBA00022763"/>
    </source>
</evidence>
<evidence type="ECO:0000259" key="17">
    <source>
        <dbReference type="PROSITE" id="PS51068"/>
    </source>
</evidence>
<evidence type="ECO:0000256" key="3">
    <source>
        <dbReference type="ARBA" id="ARBA00012720"/>
    </source>
</evidence>
<dbReference type="PROSITE" id="PS51066">
    <property type="entry name" value="ZF_FPG_2"/>
    <property type="match status" value="1"/>
</dbReference>
<dbReference type="InterPro" id="IPR035937">
    <property type="entry name" value="FPG_N"/>
</dbReference>
<evidence type="ECO:0000256" key="13">
    <source>
        <dbReference type="ARBA" id="ARBA00023295"/>
    </source>
</evidence>
<gene>
    <name evidence="18" type="ORF">FHE74_09705</name>
</gene>
<comment type="catalytic activity">
    <reaction evidence="14">
        <text>2'-deoxyribonucleotide-(2'-deoxyribose 5'-phosphate)-2'-deoxyribonucleotide-DNA = a 3'-end 2'-deoxyribonucleotide-(2,3-dehydro-2,3-deoxyribose 5'-phosphate)-DNA + a 5'-end 5'-phospho-2'-deoxyribonucleoside-DNA + H(+)</text>
        <dbReference type="Rhea" id="RHEA:66592"/>
        <dbReference type="Rhea" id="RHEA-COMP:13180"/>
        <dbReference type="Rhea" id="RHEA-COMP:16897"/>
        <dbReference type="Rhea" id="RHEA-COMP:17067"/>
        <dbReference type="ChEBI" id="CHEBI:15378"/>
        <dbReference type="ChEBI" id="CHEBI:136412"/>
        <dbReference type="ChEBI" id="CHEBI:157695"/>
        <dbReference type="ChEBI" id="CHEBI:167181"/>
        <dbReference type="EC" id="4.2.99.18"/>
    </reaction>
</comment>
<dbReference type="GO" id="GO:0140078">
    <property type="term" value="F:class I DNA-(apurinic or apyrimidinic site) endonuclease activity"/>
    <property type="evidence" value="ECO:0007669"/>
    <property type="project" value="UniProtKB-EC"/>
</dbReference>
<dbReference type="PROSITE" id="PS51068">
    <property type="entry name" value="FPG_CAT"/>
    <property type="match status" value="1"/>
</dbReference>
<keyword evidence="4" id="KW-0479">Metal-binding</keyword>
<evidence type="ECO:0000256" key="2">
    <source>
        <dbReference type="ARBA" id="ARBA00009409"/>
    </source>
</evidence>
<evidence type="ECO:0000256" key="11">
    <source>
        <dbReference type="ARBA" id="ARBA00023239"/>
    </source>
</evidence>
<dbReference type="PANTHER" id="PTHR42697:SF3">
    <property type="entry name" value="ENDONUCLEASE 8 1"/>
    <property type="match status" value="1"/>
</dbReference>
<keyword evidence="10" id="KW-0234">DNA repair</keyword>
<dbReference type="Proteomes" id="UP000312032">
    <property type="component" value="Unassembled WGS sequence"/>
</dbReference>
<keyword evidence="12" id="KW-0511">Multifunctional enzyme</keyword>
<dbReference type="PANTHER" id="PTHR42697">
    <property type="entry name" value="ENDONUCLEASE 8"/>
    <property type="match status" value="1"/>
</dbReference>
<dbReference type="GO" id="GO:0008270">
    <property type="term" value="F:zinc ion binding"/>
    <property type="evidence" value="ECO:0007669"/>
    <property type="project" value="UniProtKB-KW"/>
</dbReference>
<dbReference type="SUPFAM" id="SSF57716">
    <property type="entry name" value="Glucocorticoid receptor-like (DNA-binding domain)"/>
    <property type="match status" value="1"/>
</dbReference>
<evidence type="ECO:0000256" key="4">
    <source>
        <dbReference type="ARBA" id="ARBA00022723"/>
    </source>
</evidence>
<organism evidence="18 19">
    <name type="scientific">Corynebacterium tapiri</name>
    <dbReference type="NCBI Taxonomy" id="1448266"/>
    <lineage>
        <taxon>Bacteria</taxon>
        <taxon>Bacillati</taxon>
        <taxon>Actinomycetota</taxon>
        <taxon>Actinomycetes</taxon>
        <taxon>Mycobacteriales</taxon>
        <taxon>Corynebacteriaceae</taxon>
        <taxon>Corynebacterium</taxon>
    </lineage>
</organism>
<dbReference type="GO" id="GO:0006979">
    <property type="term" value="P:response to oxidative stress"/>
    <property type="evidence" value="ECO:0007669"/>
    <property type="project" value="UniProtKB-ARBA"/>
</dbReference>
<dbReference type="Pfam" id="PF01149">
    <property type="entry name" value="Fapy_DNA_glyco"/>
    <property type="match status" value="1"/>
</dbReference>
<dbReference type="GO" id="GO:0008534">
    <property type="term" value="F:oxidized purine nucleobase lesion DNA N-glycosylase activity"/>
    <property type="evidence" value="ECO:0007669"/>
    <property type="project" value="UniProtKB-ARBA"/>
</dbReference>
<dbReference type="SMART" id="SM01232">
    <property type="entry name" value="H2TH"/>
    <property type="match status" value="1"/>
</dbReference>
<accession>A0A5C4U1J0</accession>
<dbReference type="GO" id="GO:0003690">
    <property type="term" value="F:double-stranded DNA binding"/>
    <property type="evidence" value="ECO:0007669"/>
    <property type="project" value="UniProtKB-ARBA"/>
</dbReference>
<keyword evidence="7" id="KW-0378">Hydrolase</keyword>
<dbReference type="SUPFAM" id="SSF46946">
    <property type="entry name" value="S13-like H2TH domain"/>
    <property type="match status" value="1"/>
</dbReference>
<keyword evidence="5" id="KW-0227">DNA damage</keyword>
<dbReference type="Pfam" id="PF06831">
    <property type="entry name" value="H2TH"/>
    <property type="match status" value="1"/>
</dbReference>
<dbReference type="OrthoDB" id="9800855at2"/>
<evidence type="ECO:0000256" key="12">
    <source>
        <dbReference type="ARBA" id="ARBA00023268"/>
    </source>
</evidence>
<protein>
    <recommendedName>
        <fullName evidence="3">DNA-(apurinic or apyrimidinic site) lyase</fullName>
        <ecNumber evidence="3">4.2.99.18</ecNumber>
    </recommendedName>
</protein>
<dbReference type="EC" id="4.2.99.18" evidence="3"/>
<evidence type="ECO:0000256" key="15">
    <source>
        <dbReference type="PROSITE-ProRule" id="PRU00391"/>
    </source>
</evidence>
<dbReference type="GO" id="GO:0006284">
    <property type="term" value="P:base-excision repair"/>
    <property type="evidence" value="ECO:0007669"/>
    <property type="project" value="InterPro"/>
</dbReference>
<evidence type="ECO:0000256" key="14">
    <source>
        <dbReference type="ARBA" id="ARBA00044632"/>
    </source>
</evidence>
<feature type="domain" description="FPG-type" evidence="16">
    <location>
        <begin position="238"/>
        <end position="272"/>
    </location>
</feature>
<dbReference type="SMART" id="SM00898">
    <property type="entry name" value="Fapy_DNA_glyco"/>
    <property type="match status" value="1"/>
</dbReference>
<keyword evidence="11" id="KW-0456">Lyase</keyword>
<dbReference type="SUPFAM" id="SSF81624">
    <property type="entry name" value="N-terminal domain of MutM-like DNA repair proteins"/>
    <property type="match status" value="1"/>
</dbReference>
<dbReference type="InterPro" id="IPR015887">
    <property type="entry name" value="DNA_glyclase_Znf_dom_DNA_BS"/>
</dbReference>
<keyword evidence="8" id="KW-0862">Zinc</keyword>
<keyword evidence="19" id="KW-1185">Reference proteome</keyword>
<dbReference type="InterPro" id="IPR000214">
    <property type="entry name" value="Znf_DNA_glyclase/AP_lyase"/>
</dbReference>
<evidence type="ECO:0000256" key="8">
    <source>
        <dbReference type="ARBA" id="ARBA00022833"/>
    </source>
</evidence>
<dbReference type="GO" id="GO:0000703">
    <property type="term" value="F:oxidized pyrimidine nucleobase lesion DNA N-glycosylase activity"/>
    <property type="evidence" value="ECO:0007669"/>
    <property type="project" value="TreeGrafter"/>
</dbReference>
<evidence type="ECO:0000259" key="16">
    <source>
        <dbReference type="PROSITE" id="PS51066"/>
    </source>
</evidence>
<evidence type="ECO:0000256" key="1">
    <source>
        <dbReference type="ARBA" id="ARBA00001947"/>
    </source>
</evidence>
<dbReference type="AlphaFoldDB" id="A0A5C4U1J0"/>
<comment type="similarity">
    <text evidence="2">Belongs to the FPG family.</text>
</comment>
<dbReference type="RefSeq" id="WP_139466319.1">
    <property type="nucleotide sequence ID" value="NZ_VDHJ01000015.1"/>
</dbReference>
<evidence type="ECO:0000256" key="10">
    <source>
        <dbReference type="ARBA" id="ARBA00023204"/>
    </source>
</evidence>
<dbReference type="EMBL" id="VDHJ01000015">
    <property type="protein sequence ID" value="TNL95348.1"/>
    <property type="molecule type" value="Genomic_DNA"/>
</dbReference>
<comment type="cofactor">
    <cofactor evidence="1">
        <name>Zn(2+)</name>
        <dbReference type="ChEBI" id="CHEBI:29105"/>
    </cofactor>
</comment>
<keyword evidence="9" id="KW-0238">DNA-binding</keyword>
<keyword evidence="13" id="KW-0326">Glycosidase</keyword>
<comment type="caution">
    <text evidence="18">The sequence shown here is derived from an EMBL/GenBank/DDBJ whole genome shotgun (WGS) entry which is preliminary data.</text>
</comment>
<feature type="domain" description="Formamidopyrimidine-DNA glycosylase catalytic" evidence="17">
    <location>
        <begin position="2"/>
        <end position="101"/>
    </location>
</feature>
<evidence type="ECO:0000256" key="9">
    <source>
        <dbReference type="ARBA" id="ARBA00023125"/>
    </source>
</evidence>